<dbReference type="NCBIfam" id="NF008907">
    <property type="entry name" value="PRK12270.1"/>
    <property type="match status" value="1"/>
</dbReference>
<dbReference type="Pfam" id="PF16078">
    <property type="entry name" value="2-oxogl_dehyd_N"/>
    <property type="match status" value="1"/>
</dbReference>
<dbReference type="PANTHER" id="PTHR23152">
    <property type="entry name" value="2-OXOGLUTARATE DEHYDROGENASE"/>
    <property type="match status" value="1"/>
</dbReference>
<organism evidence="8 9">
    <name type="scientific">Labilibaculum filiforme</name>
    <dbReference type="NCBI Taxonomy" id="1940526"/>
    <lineage>
        <taxon>Bacteria</taxon>
        <taxon>Pseudomonadati</taxon>
        <taxon>Bacteroidota</taxon>
        <taxon>Bacteroidia</taxon>
        <taxon>Marinilabiliales</taxon>
        <taxon>Marinifilaceae</taxon>
        <taxon>Labilibaculum</taxon>
    </lineage>
</organism>
<dbReference type="NCBIfam" id="TIGR00239">
    <property type="entry name" value="2oxo_dh_E1"/>
    <property type="match status" value="1"/>
</dbReference>
<evidence type="ECO:0000313" key="8">
    <source>
        <dbReference type="EMBL" id="PKQ64932.1"/>
    </source>
</evidence>
<dbReference type="Proteomes" id="UP000233535">
    <property type="component" value="Unassembled WGS sequence"/>
</dbReference>
<dbReference type="NCBIfam" id="NF006914">
    <property type="entry name" value="PRK09404.1"/>
    <property type="match status" value="1"/>
</dbReference>
<dbReference type="Gene3D" id="3.40.50.970">
    <property type="match status" value="1"/>
</dbReference>
<dbReference type="InterPro" id="IPR001017">
    <property type="entry name" value="DH_E1"/>
</dbReference>
<comment type="caution">
    <text evidence="8">The sequence shown here is derived from an EMBL/GenBank/DDBJ whole genome shotgun (WGS) entry which is preliminary data.</text>
</comment>
<dbReference type="PIRSF" id="PIRSF000157">
    <property type="entry name" value="Oxoglu_dh_E1"/>
    <property type="match status" value="1"/>
</dbReference>
<sequence>MDKFSFLGNSEIEYIDQLYLSYKNDPESVEESWKQFFQGFDFASAKFPIKEQTVSEIIPATNSMSKEFNVMNLIQAYRQRGHLFTKTNPVRTRRKYFPTLDIENFDLSESDMETVFHAGTEIGLGASKLKDIVAHLQETYCKSIGAEYVFVRHPQMMRWLQNKMEGSKNTPNFNDEQRKHIYYHLKLAVGFENYIHKKFVGQKRFSLEGTETLIPALDAMIERGAELGVEEFIFGMAHRGRLNVLANILEKPYANIFKEFMGEEFEEDIALGDVKYHLGYGNTVKTDDGSKVKLHLAPNPSHLETVGAVVEGISRSKIDNDYAGDQDKLVPVIIHGDAAIAAQGIVYETVQMSQLKGYKTGGTIHLVINNQVGFTTNYLDARSSTYCTDVAKVTRSPVFHVNGDDVEALIFTIKLAMEYRQEFNSDVFIDILSYRKFGHNEGDEPRFTQPILYKEIAKHKNPRDIYADFLSDKGIYTKEEIKNINADYNKLLDKDFELSKTFKKVIIQPFLEDYYQNIRYSEKADFEASPKTGVAKKTLLELAENITSLPKDLTFFKKISKLMSDRKEMIQNDELDWAMGELLAYSSLLEEGNSVRVSGQDSERGTFSHRHAALVIENSDEKYFPLKNISDKQAPFHIYNSHLSEYGVLGFEYGYALAHPSGLTIWEAQFGDFHNVAQAVIDQYVSAAEDKWGIKNGLVMYLPHGYEGQGAEHSSARMERFLTLCANNNMQITNPTTPANLFHMLRRQVKRDIRVPLICFTPKSLLRHAKCVSKIDDMAKGQFQEVIDDNNVIAEEVRRVVFCTGKIYYDLLARKEELFAQDIALIRLEQLYPFPEKQIDKILNRYPNALLHLWVQEEPENMGAWQFINYNFKNKKVKIVPVARQASGSPATGLSKIHLAGQNEIINKVFRKCDCDRKLKYCGLQCVEGSSHADILVQHEYFEEKKSKLLM</sequence>
<dbReference type="SMART" id="SM00861">
    <property type="entry name" value="Transket_pyr"/>
    <property type="match status" value="1"/>
</dbReference>
<dbReference type="Gene3D" id="3.40.50.12470">
    <property type="match status" value="1"/>
</dbReference>
<reference evidence="8 9" key="1">
    <citation type="journal article" date="2017" name="Front. Microbiol.">
        <title>Labilibaculum manganireducens gen. nov., sp. nov. and Labilibaculum filiforme sp. nov., Novel Bacteroidetes Isolated from Subsurface Sediments of the Baltic Sea.</title>
        <authorList>
            <person name="Vandieken V."/>
            <person name="Marshall I.P."/>
            <person name="Niemann H."/>
            <person name="Engelen B."/>
            <person name="Cypionka H."/>
        </authorList>
    </citation>
    <scope>NUCLEOTIDE SEQUENCE [LARGE SCALE GENOMIC DNA]</scope>
    <source>
        <strain evidence="8 9">59.16B</strain>
    </source>
</reference>
<dbReference type="GO" id="GO:0005829">
    <property type="term" value="C:cytosol"/>
    <property type="evidence" value="ECO:0007669"/>
    <property type="project" value="TreeGrafter"/>
</dbReference>
<keyword evidence="9" id="KW-1185">Reference proteome</keyword>
<accession>A0A2N3I3Q4</accession>
<comment type="cofactor">
    <cofactor evidence="1">
        <name>thiamine diphosphate</name>
        <dbReference type="ChEBI" id="CHEBI:58937"/>
    </cofactor>
</comment>
<dbReference type="InterPro" id="IPR029061">
    <property type="entry name" value="THDP-binding"/>
</dbReference>
<proteinExistence type="inferred from homology"/>
<dbReference type="AlphaFoldDB" id="A0A2N3I3Q4"/>
<evidence type="ECO:0000256" key="3">
    <source>
        <dbReference type="ARBA" id="ARBA00006936"/>
    </source>
</evidence>
<dbReference type="GO" id="GO:0030976">
    <property type="term" value="F:thiamine pyrophosphate binding"/>
    <property type="evidence" value="ECO:0007669"/>
    <property type="project" value="InterPro"/>
</dbReference>
<dbReference type="GO" id="GO:0006099">
    <property type="term" value="P:tricarboxylic acid cycle"/>
    <property type="evidence" value="ECO:0007669"/>
    <property type="project" value="TreeGrafter"/>
</dbReference>
<evidence type="ECO:0000256" key="5">
    <source>
        <dbReference type="ARBA" id="ARBA00023002"/>
    </source>
</evidence>
<comment type="function">
    <text evidence="2">E1 component of the 2-oxoglutarate dehydrogenase (OGDH) complex which catalyzes the decarboxylation of 2-oxoglutarate, the first step in the conversion of 2-oxoglutarate to succinyl-CoA and CO(2).</text>
</comment>
<dbReference type="InterPro" id="IPR005475">
    <property type="entry name" value="Transketolase-like_Pyr-bd"/>
</dbReference>
<dbReference type="Pfam" id="PF02779">
    <property type="entry name" value="Transket_pyr"/>
    <property type="match status" value="1"/>
</dbReference>
<gene>
    <name evidence="8" type="ORF">BZG02_03540</name>
</gene>
<name>A0A2N3I3Q4_9BACT</name>
<dbReference type="OrthoDB" id="9759785at2"/>
<dbReference type="Pfam" id="PF16870">
    <property type="entry name" value="OxoGdeHyase_C"/>
    <property type="match status" value="1"/>
</dbReference>
<dbReference type="GO" id="GO:0004591">
    <property type="term" value="F:oxoglutarate dehydrogenase (succinyl-transferring) activity"/>
    <property type="evidence" value="ECO:0007669"/>
    <property type="project" value="UniProtKB-EC"/>
</dbReference>
<dbReference type="SUPFAM" id="SSF52518">
    <property type="entry name" value="Thiamin diphosphate-binding fold (THDP-binding)"/>
    <property type="match status" value="2"/>
</dbReference>
<dbReference type="Pfam" id="PF00676">
    <property type="entry name" value="E1_dh"/>
    <property type="match status" value="1"/>
</dbReference>
<dbReference type="PANTHER" id="PTHR23152:SF4">
    <property type="entry name" value="2-OXOADIPATE DEHYDROGENASE COMPLEX COMPONENT E1"/>
    <property type="match status" value="1"/>
</dbReference>
<keyword evidence="6" id="KW-0786">Thiamine pyrophosphate</keyword>
<dbReference type="EC" id="1.2.4.2" evidence="4"/>
<evidence type="ECO:0000256" key="2">
    <source>
        <dbReference type="ARBA" id="ARBA00003906"/>
    </source>
</evidence>
<dbReference type="InterPro" id="IPR011603">
    <property type="entry name" value="2oxoglutarate_DH_E1"/>
</dbReference>
<protein>
    <recommendedName>
        <fullName evidence="4">oxoglutarate dehydrogenase (succinyl-transferring)</fullName>
        <ecNumber evidence="4">1.2.4.2</ecNumber>
    </recommendedName>
</protein>
<keyword evidence="5" id="KW-0560">Oxidoreductase</keyword>
<evidence type="ECO:0000313" key="9">
    <source>
        <dbReference type="Proteomes" id="UP000233535"/>
    </source>
</evidence>
<dbReference type="RefSeq" id="WP_101260036.1">
    <property type="nucleotide sequence ID" value="NZ_MVDD01000002.1"/>
</dbReference>
<evidence type="ECO:0000256" key="4">
    <source>
        <dbReference type="ARBA" id="ARBA00012280"/>
    </source>
</evidence>
<evidence type="ECO:0000259" key="7">
    <source>
        <dbReference type="SMART" id="SM00861"/>
    </source>
</evidence>
<dbReference type="GO" id="GO:0045252">
    <property type="term" value="C:oxoglutarate dehydrogenase complex"/>
    <property type="evidence" value="ECO:0007669"/>
    <property type="project" value="TreeGrafter"/>
</dbReference>
<evidence type="ECO:0000256" key="6">
    <source>
        <dbReference type="ARBA" id="ARBA00023052"/>
    </source>
</evidence>
<dbReference type="InterPro" id="IPR042179">
    <property type="entry name" value="KGD_C_sf"/>
</dbReference>
<evidence type="ECO:0000256" key="1">
    <source>
        <dbReference type="ARBA" id="ARBA00001964"/>
    </source>
</evidence>
<dbReference type="EMBL" id="MVDD01000002">
    <property type="protein sequence ID" value="PKQ64932.1"/>
    <property type="molecule type" value="Genomic_DNA"/>
</dbReference>
<dbReference type="Gene3D" id="3.40.50.11610">
    <property type="entry name" value="Multifunctional 2-oxoglutarate metabolism enzyme, C-terminal domain"/>
    <property type="match status" value="1"/>
</dbReference>
<dbReference type="Gene3D" id="1.10.287.1150">
    <property type="entry name" value="TPP helical domain"/>
    <property type="match status" value="1"/>
</dbReference>
<feature type="domain" description="Transketolase-like pyrimidine-binding" evidence="7">
    <location>
        <begin position="575"/>
        <end position="768"/>
    </location>
</feature>
<dbReference type="InterPro" id="IPR031717">
    <property type="entry name" value="ODO-1/KGD_C"/>
</dbReference>
<dbReference type="CDD" id="cd02016">
    <property type="entry name" value="TPP_E1_OGDC_like"/>
    <property type="match status" value="1"/>
</dbReference>
<comment type="similarity">
    <text evidence="3">Belongs to the alpha-ketoglutarate dehydrogenase family.</text>
</comment>
<dbReference type="InterPro" id="IPR032106">
    <property type="entry name" value="2-oxogl_dehyd_N"/>
</dbReference>